<proteinExistence type="predicted"/>
<comment type="caution">
    <text evidence="1">The sequence shown here is derived from an EMBL/GenBank/DDBJ whole genome shotgun (WGS) entry which is preliminary data.</text>
</comment>
<keyword evidence="2" id="KW-1185">Reference proteome</keyword>
<dbReference type="Proteomes" id="UP000749646">
    <property type="component" value="Unassembled WGS sequence"/>
</dbReference>
<dbReference type="EMBL" id="JAAAHW010003710">
    <property type="protein sequence ID" value="KAF9981368.1"/>
    <property type="molecule type" value="Genomic_DNA"/>
</dbReference>
<accession>A0A9P6M929</accession>
<gene>
    <name evidence="1" type="ORF">BGZ65_004028</name>
</gene>
<name>A0A9P6M929_9FUNG</name>
<protein>
    <submittedName>
        <fullName evidence="1">Uncharacterized protein</fullName>
    </submittedName>
</protein>
<sequence length="142" mass="16830">MPKSLVSKITHCARHHPILLKPSSDSKKSNQELTWEQKAALLKKYDEWCKDVIALGVKPSIRRFEDLYAKRNQVLRLLKQRPKLEGLKEVMPDEVAGHRIRVVTRPFLPIEKLIRDWLLYFRRRLIPINVKVLRLLGQDVYR</sequence>
<evidence type="ECO:0000313" key="2">
    <source>
        <dbReference type="Proteomes" id="UP000749646"/>
    </source>
</evidence>
<reference evidence="1" key="1">
    <citation type="journal article" date="2020" name="Fungal Divers.">
        <title>Resolving the Mortierellaceae phylogeny through synthesis of multi-gene phylogenetics and phylogenomics.</title>
        <authorList>
            <person name="Vandepol N."/>
            <person name="Liber J."/>
            <person name="Desiro A."/>
            <person name="Na H."/>
            <person name="Kennedy M."/>
            <person name="Barry K."/>
            <person name="Grigoriev I.V."/>
            <person name="Miller A.N."/>
            <person name="O'Donnell K."/>
            <person name="Stajich J.E."/>
            <person name="Bonito G."/>
        </authorList>
    </citation>
    <scope>NUCLEOTIDE SEQUENCE</scope>
    <source>
        <strain evidence="1">MES-2147</strain>
    </source>
</reference>
<dbReference type="AlphaFoldDB" id="A0A9P6M929"/>
<feature type="non-terminal residue" evidence="1">
    <location>
        <position position="142"/>
    </location>
</feature>
<evidence type="ECO:0000313" key="1">
    <source>
        <dbReference type="EMBL" id="KAF9981368.1"/>
    </source>
</evidence>
<organism evidence="1 2">
    <name type="scientific">Modicella reniformis</name>
    <dbReference type="NCBI Taxonomy" id="1440133"/>
    <lineage>
        <taxon>Eukaryota</taxon>
        <taxon>Fungi</taxon>
        <taxon>Fungi incertae sedis</taxon>
        <taxon>Mucoromycota</taxon>
        <taxon>Mortierellomycotina</taxon>
        <taxon>Mortierellomycetes</taxon>
        <taxon>Mortierellales</taxon>
        <taxon>Mortierellaceae</taxon>
        <taxon>Modicella</taxon>
    </lineage>
</organism>